<keyword evidence="2 3" id="KW-0808">Transferase</keyword>
<reference evidence="5 6" key="1">
    <citation type="submission" date="2020-06" db="EMBL/GenBank/DDBJ databases">
        <title>Transcriptomic and genomic resources for Thalictrum thalictroides and T. hernandezii: Facilitating candidate gene discovery in an emerging model plant lineage.</title>
        <authorList>
            <person name="Arias T."/>
            <person name="Riano-Pachon D.M."/>
            <person name="Di Stilio V.S."/>
        </authorList>
    </citation>
    <scope>NUCLEOTIDE SEQUENCE [LARGE SCALE GENOMIC DNA]</scope>
    <source>
        <strain evidence="6">cv. WT478/WT964</strain>
        <tissue evidence="5">Leaves</tissue>
    </source>
</reference>
<comment type="similarity">
    <text evidence="1 3">Belongs to the UDP-glycosyltransferase family.</text>
</comment>
<dbReference type="CDD" id="cd03784">
    <property type="entry name" value="GT1_Gtf-like"/>
    <property type="match status" value="1"/>
</dbReference>
<dbReference type="InterPro" id="IPR035595">
    <property type="entry name" value="UDP_glycos_trans_CS"/>
</dbReference>
<dbReference type="Proteomes" id="UP000554482">
    <property type="component" value="Unassembled WGS sequence"/>
</dbReference>
<keyword evidence="6" id="KW-1185">Reference proteome</keyword>
<dbReference type="PANTHER" id="PTHR48048:SF45">
    <property type="entry name" value="GLYCOSYLTRANSFERASE"/>
    <property type="match status" value="1"/>
</dbReference>
<dbReference type="AlphaFoldDB" id="A0A7J6X2Q4"/>
<dbReference type="Gene3D" id="3.40.50.2000">
    <property type="entry name" value="Glycogen Phosphorylase B"/>
    <property type="match status" value="2"/>
</dbReference>
<dbReference type="FunFam" id="3.40.50.2000:FF:000056">
    <property type="entry name" value="Glycosyltransferase"/>
    <property type="match status" value="1"/>
</dbReference>
<comment type="caution">
    <text evidence="5">The sequence shown here is derived from an EMBL/GenBank/DDBJ whole genome shotgun (WGS) entry which is preliminary data.</text>
</comment>
<keyword evidence="3" id="KW-0328">Glycosyltransferase</keyword>
<evidence type="ECO:0000256" key="2">
    <source>
        <dbReference type="ARBA" id="ARBA00022679"/>
    </source>
</evidence>
<proteinExistence type="inferred from homology"/>
<evidence type="ECO:0000313" key="5">
    <source>
        <dbReference type="EMBL" id="KAF5204026.1"/>
    </source>
</evidence>
<dbReference type="InterPro" id="IPR050481">
    <property type="entry name" value="UDP-glycosyltransf_plant"/>
</dbReference>
<evidence type="ECO:0000256" key="3">
    <source>
        <dbReference type="RuleBase" id="RU003718"/>
    </source>
</evidence>
<dbReference type="OrthoDB" id="5835829at2759"/>
<dbReference type="GO" id="GO:0035251">
    <property type="term" value="F:UDP-glucosyltransferase activity"/>
    <property type="evidence" value="ECO:0007669"/>
    <property type="project" value="InterPro"/>
</dbReference>
<evidence type="ECO:0000313" key="6">
    <source>
        <dbReference type="Proteomes" id="UP000554482"/>
    </source>
</evidence>
<evidence type="ECO:0000256" key="1">
    <source>
        <dbReference type="ARBA" id="ARBA00009995"/>
    </source>
</evidence>
<sequence length="481" mass="53451">MVSRKVELVFVPAFGASHIIPTVELGKSLIERDDRFSITVIVPTAPLLPTPTAYIESVTNSIARIPFIILPQADLPPPGTQHSLSSVSICIHNHRPFVKKAITKLISESKPTDSIGLVVDMFSTTMIDVANELSIPSYLYITSGAAFLGLMLQLPTLDLEIKTEFQDYSSELIISSFVNPVPTLALPSILLDKKSDSYTWFLSHASRFRETKGIIVNSTAVLESHPTDVFNRLTDSIPRVYLVGPLLDIQGKKEKSSVVSEQTRIMKWLDDQPDSSVIFLCFGSQGSLSAVQVNEIAKGLEQSGQRFLWSLRRPPTATFEPPSDYTNLEEILPNGFLERIHGKGLVCGWAPQIEVLAHKATGGFVSHCGWNSILESLWYGVPIVTWPLDAEQKLNAFELVKELGLGVEIKECYCKRKEGDDLVLVEDIEKTVRYVIKGEEEVRRKVKEMKEKCRNALMDGGSSWLDLGCLVNDLIHQIAET</sequence>
<evidence type="ECO:0000256" key="4">
    <source>
        <dbReference type="RuleBase" id="RU362057"/>
    </source>
</evidence>
<accession>A0A7J6X2Q4</accession>
<dbReference type="EC" id="2.4.1.-" evidence="4"/>
<organism evidence="5 6">
    <name type="scientific">Thalictrum thalictroides</name>
    <name type="common">Rue-anemone</name>
    <name type="synonym">Anemone thalictroides</name>
    <dbReference type="NCBI Taxonomy" id="46969"/>
    <lineage>
        <taxon>Eukaryota</taxon>
        <taxon>Viridiplantae</taxon>
        <taxon>Streptophyta</taxon>
        <taxon>Embryophyta</taxon>
        <taxon>Tracheophyta</taxon>
        <taxon>Spermatophyta</taxon>
        <taxon>Magnoliopsida</taxon>
        <taxon>Ranunculales</taxon>
        <taxon>Ranunculaceae</taxon>
        <taxon>Thalictroideae</taxon>
        <taxon>Thalictrum</taxon>
    </lineage>
</organism>
<dbReference type="SUPFAM" id="SSF53756">
    <property type="entry name" value="UDP-Glycosyltransferase/glycogen phosphorylase"/>
    <property type="match status" value="1"/>
</dbReference>
<dbReference type="InterPro" id="IPR002213">
    <property type="entry name" value="UDP_glucos_trans"/>
</dbReference>
<dbReference type="PROSITE" id="PS00375">
    <property type="entry name" value="UDPGT"/>
    <property type="match status" value="1"/>
</dbReference>
<gene>
    <name evidence="5" type="ORF">FRX31_006388</name>
</gene>
<name>A0A7J6X2Q4_THATH</name>
<dbReference type="EMBL" id="JABWDY010005945">
    <property type="protein sequence ID" value="KAF5204026.1"/>
    <property type="molecule type" value="Genomic_DNA"/>
</dbReference>
<protein>
    <recommendedName>
        <fullName evidence="4">Glycosyltransferase</fullName>
        <ecNumber evidence="4">2.4.1.-</ecNumber>
    </recommendedName>
</protein>
<dbReference type="Pfam" id="PF00201">
    <property type="entry name" value="UDPGT"/>
    <property type="match status" value="1"/>
</dbReference>
<dbReference type="PANTHER" id="PTHR48048">
    <property type="entry name" value="GLYCOSYLTRANSFERASE"/>
    <property type="match status" value="1"/>
</dbReference>